<dbReference type="InterPro" id="IPR050297">
    <property type="entry name" value="LipidA_mod_glycosyltrf_83"/>
</dbReference>
<keyword evidence="2" id="KW-1003">Cell membrane</keyword>
<organism evidence="8 9">
    <name type="scientific">Paracidovorax citrulli</name>
    <name type="common">Acidovorax citrulli</name>
    <dbReference type="NCBI Taxonomy" id="80869"/>
    <lineage>
        <taxon>Bacteria</taxon>
        <taxon>Pseudomonadati</taxon>
        <taxon>Pseudomonadota</taxon>
        <taxon>Betaproteobacteria</taxon>
        <taxon>Burkholderiales</taxon>
        <taxon>Comamonadaceae</taxon>
        <taxon>Paracidovorax</taxon>
    </lineage>
</organism>
<evidence type="ECO:0000256" key="5">
    <source>
        <dbReference type="ARBA" id="ARBA00022692"/>
    </source>
</evidence>
<protein>
    <recommendedName>
        <fullName evidence="10">Glycosyltransferase RgtA/B/C/D-like domain-containing protein</fullName>
    </recommendedName>
</protein>
<keyword evidence="9" id="KW-1185">Reference proteome</keyword>
<dbReference type="PANTHER" id="PTHR33908:SF11">
    <property type="entry name" value="MEMBRANE PROTEIN"/>
    <property type="match status" value="1"/>
</dbReference>
<dbReference type="Proteomes" id="UP001242732">
    <property type="component" value="Chromosome"/>
</dbReference>
<evidence type="ECO:0008006" key="10">
    <source>
        <dbReference type="Google" id="ProtNLM"/>
    </source>
</evidence>
<sequence length="594" mass="64343">MSSAVPAPAEDASPTLPWIFCGLVLPMILYAARMVGVLVQTEIPFDSLHTYLPLARQLLEEGARVFSTADSYKVAPGTVVYMALAGADPVLIKSANLAISLAALALAFDAAHRIGGRIAAVAAGWLYALPHMLVEAGGTLLGESPFIFLVAVWLWASSCAAQDWRGPRARLLQAGVVLLAGLALAAATLTRATYMYWLPFAALVFLLAAWRMHGGMRGAALRFAAIHLLATALVGTYVLRQNDVFGRPMVATGSGAALYFGSNPVLSGYEPPFFGLGHDEVTVLGQQSHLSMEGDRRLMAVARTMLQDLPTTVLLKMYVRKLGAVLFFSRAHLNPHTVMNDRAWRVALVVLSALGVWGLRRHPMGWMVGGAAAYQCAVHVPVLYNPRYSISALDILLVLLAAQGIAWILRRQRPAAATACAVVVIAGGIAIGIYHQRHSRPLLPDFSLIPAVPIARAQAGELRTEGWSGDPFQAEARMLAGSALLEWNPKKPAPQHWITYLHLGMPRFEGRCSRAWLIQSDAGGATRSVSIGLNGLREGQDINWGIAQVLLPEDHERKFQLRFECREGTLMRFDGIGLYQASPGHYYGPRAFPP</sequence>
<evidence type="ECO:0000313" key="9">
    <source>
        <dbReference type="Proteomes" id="UP001242732"/>
    </source>
</evidence>
<keyword evidence="6" id="KW-1133">Transmembrane helix</keyword>
<dbReference type="EMBL" id="CP127363">
    <property type="protein sequence ID" value="WIY49739.1"/>
    <property type="molecule type" value="Genomic_DNA"/>
</dbReference>
<keyword evidence="5" id="KW-0812">Transmembrane</keyword>
<proteinExistence type="predicted"/>
<evidence type="ECO:0000256" key="2">
    <source>
        <dbReference type="ARBA" id="ARBA00022475"/>
    </source>
</evidence>
<evidence type="ECO:0000256" key="6">
    <source>
        <dbReference type="ARBA" id="ARBA00022989"/>
    </source>
</evidence>
<keyword evidence="4" id="KW-0808">Transferase</keyword>
<comment type="subcellular location">
    <subcellularLocation>
        <location evidence="1">Cell membrane</location>
        <topology evidence="1">Multi-pass membrane protein</topology>
    </subcellularLocation>
</comment>
<keyword evidence="7" id="KW-0472">Membrane</keyword>
<name>A0ABY9ASB2_PARCI</name>
<keyword evidence="3" id="KW-0328">Glycosyltransferase</keyword>
<evidence type="ECO:0000313" key="8">
    <source>
        <dbReference type="EMBL" id="WIY49739.1"/>
    </source>
</evidence>
<dbReference type="PANTHER" id="PTHR33908">
    <property type="entry name" value="MANNOSYLTRANSFERASE YKCB-RELATED"/>
    <property type="match status" value="1"/>
</dbReference>
<evidence type="ECO:0000256" key="7">
    <source>
        <dbReference type="ARBA" id="ARBA00023136"/>
    </source>
</evidence>
<dbReference type="GeneID" id="79789083"/>
<evidence type="ECO:0000256" key="3">
    <source>
        <dbReference type="ARBA" id="ARBA00022676"/>
    </source>
</evidence>
<reference evidence="8 9" key="1">
    <citation type="submission" date="2023-06" db="EMBL/GenBank/DDBJ databases">
        <authorList>
            <person name="Ham H."/>
            <person name="Park D.S."/>
        </authorList>
    </citation>
    <scope>NUCLEOTIDE SEQUENCE [LARGE SCALE GENOMIC DNA]</scope>
    <source>
        <strain evidence="8 9">KACC 17005</strain>
    </source>
</reference>
<evidence type="ECO:0000256" key="4">
    <source>
        <dbReference type="ARBA" id="ARBA00022679"/>
    </source>
</evidence>
<accession>A0ABY9ASB2</accession>
<evidence type="ECO:0000256" key="1">
    <source>
        <dbReference type="ARBA" id="ARBA00004651"/>
    </source>
</evidence>
<gene>
    <name evidence="8" type="ORF">QRO08_03960</name>
</gene>
<dbReference type="RefSeq" id="WP_011797093.1">
    <property type="nucleotide sequence ID" value="NZ_CP023687.1"/>
</dbReference>